<reference evidence="2" key="1">
    <citation type="journal article" date="2020" name="mSystems">
        <title>Genome- and Community-Level Interaction Insights into Carbon Utilization and Element Cycling Functions of Hydrothermarchaeota in Hydrothermal Sediment.</title>
        <authorList>
            <person name="Zhou Z."/>
            <person name="Liu Y."/>
            <person name="Xu W."/>
            <person name="Pan J."/>
            <person name="Luo Z.H."/>
            <person name="Li M."/>
        </authorList>
    </citation>
    <scope>NUCLEOTIDE SEQUENCE [LARGE SCALE GENOMIC DNA]</scope>
    <source>
        <strain evidence="2">HyVt-513</strain>
    </source>
</reference>
<accession>A0A7V2SI39</accession>
<evidence type="ECO:0000313" key="2">
    <source>
        <dbReference type="EMBL" id="HFC03279.1"/>
    </source>
</evidence>
<dbReference type="EMBL" id="DRNO01000020">
    <property type="protein sequence ID" value="HFC03279.1"/>
    <property type="molecule type" value="Genomic_DNA"/>
</dbReference>
<dbReference type="CDD" id="cd06981">
    <property type="entry name" value="cupin_reut_a1446"/>
    <property type="match status" value="1"/>
</dbReference>
<proteinExistence type="predicted"/>
<dbReference type="AlphaFoldDB" id="A0A7V2SI39"/>
<dbReference type="Gene3D" id="2.60.120.10">
    <property type="entry name" value="Jelly Rolls"/>
    <property type="match status" value="1"/>
</dbReference>
<dbReference type="Pfam" id="PF07883">
    <property type="entry name" value="Cupin_2"/>
    <property type="match status" value="1"/>
</dbReference>
<dbReference type="SUPFAM" id="SSF51182">
    <property type="entry name" value="RmlC-like cupins"/>
    <property type="match status" value="1"/>
</dbReference>
<name>A0A7V2SI39_9BACT</name>
<evidence type="ECO:0000259" key="1">
    <source>
        <dbReference type="Pfam" id="PF07883"/>
    </source>
</evidence>
<organism evidence="2">
    <name type="scientific">Nitratifractor salsuginis</name>
    <dbReference type="NCBI Taxonomy" id="269261"/>
    <lineage>
        <taxon>Bacteria</taxon>
        <taxon>Pseudomonadati</taxon>
        <taxon>Campylobacterota</taxon>
        <taxon>Epsilonproteobacteria</taxon>
        <taxon>Campylobacterales</taxon>
        <taxon>Sulfurovaceae</taxon>
        <taxon>Nitratifractor</taxon>
    </lineage>
</organism>
<gene>
    <name evidence="2" type="ORF">ENJ74_00260</name>
</gene>
<feature type="domain" description="Cupin type-2" evidence="1">
    <location>
        <begin position="43"/>
        <end position="83"/>
    </location>
</feature>
<sequence>MNLYDAFPPETGESFTTLLEYKNVKIIRIVSSDTPDQKEYCQEEDEWVVVLEGSALLEVKGEPRSLTRGESLFLPAGTPHRVLETAPGTLWLAVHIF</sequence>
<protein>
    <submittedName>
        <fullName evidence="2">Cupin domain-containing protein</fullName>
    </submittedName>
</protein>
<dbReference type="InterPro" id="IPR013096">
    <property type="entry name" value="Cupin_2"/>
</dbReference>
<dbReference type="Proteomes" id="UP000885722">
    <property type="component" value="Unassembled WGS sequence"/>
</dbReference>
<dbReference type="InterPro" id="IPR014710">
    <property type="entry name" value="RmlC-like_jellyroll"/>
</dbReference>
<comment type="caution">
    <text evidence="2">The sequence shown here is derived from an EMBL/GenBank/DDBJ whole genome shotgun (WGS) entry which is preliminary data.</text>
</comment>
<dbReference type="InterPro" id="IPR011051">
    <property type="entry name" value="RmlC_Cupin_sf"/>
</dbReference>